<dbReference type="AlphaFoldDB" id="A0A1H1CMH3"/>
<dbReference type="PROSITE" id="PS51257">
    <property type="entry name" value="PROKAR_LIPOPROTEIN"/>
    <property type="match status" value="1"/>
</dbReference>
<evidence type="ECO:0000313" key="3">
    <source>
        <dbReference type="Proteomes" id="UP000198848"/>
    </source>
</evidence>
<feature type="compositionally biased region" description="Basic and acidic residues" evidence="1">
    <location>
        <begin position="36"/>
        <end position="46"/>
    </location>
</feature>
<evidence type="ECO:0000256" key="1">
    <source>
        <dbReference type="SAM" id="MobiDB-lite"/>
    </source>
</evidence>
<keyword evidence="3" id="KW-1185">Reference proteome</keyword>
<organism evidence="2 3">
    <name type="scientific">Natronobacterium texcoconense</name>
    <dbReference type="NCBI Taxonomy" id="1095778"/>
    <lineage>
        <taxon>Archaea</taxon>
        <taxon>Methanobacteriati</taxon>
        <taxon>Methanobacteriota</taxon>
        <taxon>Stenosarchaea group</taxon>
        <taxon>Halobacteria</taxon>
        <taxon>Halobacteriales</taxon>
        <taxon>Natrialbaceae</taxon>
        <taxon>Natronobacterium</taxon>
    </lineage>
</organism>
<name>A0A1H1CMH3_NATTX</name>
<sequence>MKRRYILELLSLAAVPAVSGCITEHQLADENGNSETESRSTDETRYSIDLSPVSDSEIEGEEIEKSDICEFEELPEPTQPEIKQVIESGNYHQKISGGAAMGLHSQECGYIRYGDELYSFGIMVSSG</sequence>
<dbReference type="Proteomes" id="UP000198848">
    <property type="component" value="Unassembled WGS sequence"/>
</dbReference>
<proteinExistence type="predicted"/>
<feature type="region of interest" description="Disordered" evidence="1">
    <location>
        <begin position="24"/>
        <end position="46"/>
    </location>
</feature>
<reference evidence="3" key="1">
    <citation type="submission" date="2016-10" db="EMBL/GenBank/DDBJ databases">
        <authorList>
            <person name="Varghese N."/>
            <person name="Submissions S."/>
        </authorList>
    </citation>
    <scope>NUCLEOTIDE SEQUENCE [LARGE SCALE GENOMIC DNA]</scope>
    <source>
        <strain evidence="3">DSM 24767</strain>
    </source>
</reference>
<gene>
    <name evidence="2" type="ORF">SAMN04489842_1442</name>
</gene>
<protein>
    <submittedName>
        <fullName evidence="2">Uncharacterized protein</fullName>
    </submittedName>
</protein>
<dbReference type="EMBL" id="FNLC01000001">
    <property type="protein sequence ID" value="SDQ64806.1"/>
    <property type="molecule type" value="Genomic_DNA"/>
</dbReference>
<dbReference type="RefSeq" id="WP_090379324.1">
    <property type="nucleotide sequence ID" value="NZ_FNLC01000001.1"/>
</dbReference>
<accession>A0A1H1CMH3</accession>
<evidence type="ECO:0000313" key="2">
    <source>
        <dbReference type="EMBL" id="SDQ64806.1"/>
    </source>
</evidence>